<gene>
    <name evidence="2" type="ORF">LMF89_10620</name>
</gene>
<dbReference type="Proteomes" id="UP001165492">
    <property type="component" value="Unassembled WGS sequence"/>
</dbReference>
<organism evidence="2 3">
    <name type="scientific">Pelosinus baikalensis</name>
    <dbReference type="NCBI Taxonomy" id="2892015"/>
    <lineage>
        <taxon>Bacteria</taxon>
        <taxon>Bacillati</taxon>
        <taxon>Bacillota</taxon>
        <taxon>Negativicutes</taxon>
        <taxon>Selenomonadales</taxon>
        <taxon>Sporomusaceae</taxon>
        <taxon>Pelosinus</taxon>
    </lineage>
</organism>
<evidence type="ECO:0000313" key="2">
    <source>
        <dbReference type="EMBL" id="MCC5465809.1"/>
    </source>
</evidence>
<proteinExistence type="predicted"/>
<keyword evidence="1" id="KW-0472">Membrane</keyword>
<protein>
    <submittedName>
        <fullName evidence="2">Uncharacterized protein</fullName>
    </submittedName>
</protein>
<dbReference type="EMBL" id="JAJHJB010000012">
    <property type="protein sequence ID" value="MCC5465809.1"/>
    <property type="molecule type" value="Genomic_DNA"/>
</dbReference>
<comment type="caution">
    <text evidence="2">The sequence shown here is derived from an EMBL/GenBank/DDBJ whole genome shotgun (WGS) entry which is preliminary data.</text>
</comment>
<feature type="transmembrane region" description="Helical" evidence="1">
    <location>
        <begin position="21"/>
        <end position="44"/>
    </location>
</feature>
<evidence type="ECO:0000313" key="3">
    <source>
        <dbReference type="Proteomes" id="UP001165492"/>
    </source>
</evidence>
<keyword evidence="1" id="KW-1133">Transmembrane helix</keyword>
<reference evidence="2" key="1">
    <citation type="submission" date="2021-11" db="EMBL/GenBank/DDBJ databases">
        <title>Description of a new species Pelosinus isolated from the bottom sediments of Lake Baikal.</title>
        <authorList>
            <person name="Zakharyuk A."/>
        </authorList>
    </citation>
    <scope>NUCLEOTIDE SEQUENCE</scope>
    <source>
        <strain evidence="2">Bkl1</strain>
    </source>
</reference>
<name>A0ABS8HTF6_9FIRM</name>
<sequence>MEILCRFSIWNLSVRTVGASIANLTVNLIPVYTAMITLLMGGVITDAQIG</sequence>
<keyword evidence="1" id="KW-0812">Transmembrane</keyword>
<accession>A0ABS8HTF6</accession>
<evidence type="ECO:0000256" key="1">
    <source>
        <dbReference type="SAM" id="Phobius"/>
    </source>
</evidence>
<keyword evidence="3" id="KW-1185">Reference proteome</keyword>